<dbReference type="GO" id="GO:0003677">
    <property type="term" value="F:DNA binding"/>
    <property type="evidence" value="ECO:0007669"/>
    <property type="project" value="InterPro"/>
</dbReference>
<dbReference type="PROSITE" id="PS51702">
    <property type="entry name" value="HTH_MU"/>
    <property type="match status" value="1"/>
</dbReference>
<keyword evidence="1" id="KW-0175">Coiled coil</keyword>
<dbReference type="Pfam" id="PF02914">
    <property type="entry name" value="DDE_2"/>
    <property type="match status" value="1"/>
</dbReference>
<dbReference type="SUPFAM" id="SSF50610">
    <property type="entry name" value="mu transposase, C-terminal domain"/>
    <property type="match status" value="1"/>
</dbReference>
<evidence type="ECO:0000256" key="2">
    <source>
        <dbReference type="SAM" id="MobiDB-lite"/>
    </source>
</evidence>
<dbReference type="GO" id="GO:0015074">
    <property type="term" value="P:DNA integration"/>
    <property type="evidence" value="ECO:0007669"/>
    <property type="project" value="InterPro"/>
</dbReference>
<feature type="coiled-coil region" evidence="1">
    <location>
        <begin position="73"/>
        <end position="100"/>
    </location>
</feature>
<reference evidence="5 6" key="1">
    <citation type="submission" date="2020-04" db="EMBL/GenBank/DDBJ databases">
        <title>Description of novel Gluconacetobacter.</title>
        <authorList>
            <person name="Sombolestani A."/>
        </authorList>
    </citation>
    <scope>NUCLEOTIDE SEQUENCE [LARGE SCALE GENOMIC DNA]</scope>
    <source>
        <strain evidence="5 6">LMG 19747</strain>
    </source>
</reference>
<evidence type="ECO:0000313" key="6">
    <source>
        <dbReference type="Proteomes" id="UP000589085"/>
    </source>
</evidence>
<dbReference type="Gene3D" id="1.10.10.60">
    <property type="entry name" value="Homeodomain-like"/>
    <property type="match status" value="2"/>
</dbReference>
<dbReference type="InterPro" id="IPR036388">
    <property type="entry name" value="WH-like_DNA-bd_sf"/>
</dbReference>
<evidence type="ECO:0000259" key="4">
    <source>
        <dbReference type="PROSITE" id="PS51702"/>
    </source>
</evidence>
<dbReference type="InterPro" id="IPR009061">
    <property type="entry name" value="DNA-bd_dom_put_sf"/>
</dbReference>
<dbReference type="InterPro" id="IPR009057">
    <property type="entry name" value="Homeodomain-like_sf"/>
</dbReference>
<name>A0A7W4IC22_9PROT</name>
<accession>A0A7W4IC22</accession>
<dbReference type="InterPro" id="IPR036397">
    <property type="entry name" value="RNaseH_sf"/>
</dbReference>
<dbReference type="Pfam" id="PF09299">
    <property type="entry name" value="Mu-transpos_C"/>
    <property type="match status" value="1"/>
</dbReference>
<dbReference type="InterPro" id="IPR015378">
    <property type="entry name" value="Transposase-like_Mu_C"/>
</dbReference>
<evidence type="ECO:0000313" key="5">
    <source>
        <dbReference type="EMBL" id="MBB2160116.1"/>
    </source>
</evidence>
<gene>
    <name evidence="5" type="ORF">HLH48_08000</name>
</gene>
<comment type="caution">
    <text evidence="5">The sequence shown here is derived from an EMBL/GenBank/DDBJ whole genome shotgun (WGS) entry which is preliminary data.</text>
</comment>
<organism evidence="5 6">
    <name type="scientific">Gluconacetobacter sacchari</name>
    <dbReference type="NCBI Taxonomy" id="92759"/>
    <lineage>
        <taxon>Bacteria</taxon>
        <taxon>Pseudomonadati</taxon>
        <taxon>Pseudomonadota</taxon>
        <taxon>Alphaproteobacteria</taxon>
        <taxon>Acetobacterales</taxon>
        <taxon>Acetobacteraceae</taxon>
        <taxon>Gluconacetobacter</taxon>
    </lineage>
</organism>
<dbReference type="Gene3D" id="3.30.420.10">
    <property type="entry name" value="Ribonuclease H-like superfamily/Ribonuclease H"/>
    <property type="match status" value="1"/>
</dbReference>
<dbReference type="Gene3D" id="1.10.10.10">
    <property type="entry name" value="Winged helix-like DNA-binding domain superfamily/Winged helix DNA-binding domain"/>
    <property type="match status" value="1"/>
</dbReference>
<dbReference type="Pfam" id="PF09039">
    <property type="entry name" value="HTH_Tnp_Mu_2"/>
    <property type="match status" value="1"/>
</dbReference>
<dbReference type="SUPFAM" id="SSF46955">
    <property type="entry name" value="Putative DNA-binding domain"/>
    <property type="match status" value="1"/>
</dbReference>
<proteinExistence type="predicted"/>
<dbReference type="Gene3D" id="2.30.30.130">
    <property type="entry name" value="Transposase, Mu, C-terminal"/>
    <property type="match status" value="1"/>
</dbReference>
<feature type="domain" description="HTH Mu-type" evidence="4">
    <location>
        <begin position="13"/>
        <end position="87"/>
    </location>
</feature>
<dbReference type="Proteomes" id="UP000589085">
    <property type="component" value="Unassembled WGS sequence"/>
</dbReference>
<feature type="domain" description="Integrase catalytic" evidence="3">
    <location>
        <begin position="261"/>
        <end position="493"/>
    </location>
</feature>
<sequence length="675" mass="76113">MMGAVHYVDASVPWLSAAELAALRLPRMPATKQGIQARAASENWMSPEREGQTWRRRKGQGGGFEFTPYVLPMEAQAELASQLHRKRQEEQAEAERADAAMGERHREDLWRRFDALPDTLKEKARRAHRIIEAVELMERSGTVKTIALMHVARQESVGVTTIHNWYRDIRGIDRCDWLAALAPHYAGAAKRAECSPEAWAALKADYLRLSQPRFTDCYRRLADKAKGSGWSIPSEKTLKRRMDQFPPQLITVCRKGEEALKRMFPAQVRDRSSFHAMEAVNADGHKFDVFVAWPEGGKVKILRPILVAFQDLRSGMILAWRLDISENKEAVRLAFGDMVERWGIPKMCFLDNGRNFASKWLTGGVENRYRFKVREDEPTGIMPQLGVEVHWTWPYSGQSKPIERAFRDFSQSIAKHPAFEGAYTGNNPMAKPENYGSKAVPLDEFIKVVAEGIDEHNNRAGRRSRVCGGTLSFAQAFAESYVHAPIKKATAEQRRLWLMAAESINVGRTDGSIMLEGNRFWADFLLPLRGQSVVVRFDPQALQEDLHVYRLDGTYLGAAQCLEPAGFADKSAAQADNRRRAEWMKAAKRMKAAELDMSLGQLQALYAPSATPDEPEDVIEAKVVRPIFSKSPVVVGNTALAHAAFADEDEDDLERAMAMERAARGYLRPVEDEEE</sequence>
<dbReference type="InterPro" id="IPR001584">
    <property type="entry name" value="Integrase_cat-core"/>
</dbReference>
<dbReference type="GO" id="GO:0006313">
    <property type="term" value="P:DNA transposition"/>
    <property type="evidence" value="ECO:0007669"/>
    <property type="project" value="InterPro"/>
</dbReference>
<dbReference type="GO" id="GO:0004803">
    <property type="term" value="F:transposase activity"/>
    <property type="evidence" value="ECO:0007669"/>
    <property type="project" value="InterPro"/>
</dbReference>
<evidence type="ECO:0000256" key="1">
    <source>
        <dbReference type="SAM" id="Coils"/>
    </source>
</evidence>
<dbReference type="InterPro" id="IPR003314">
    <property type="entry name" value="Mu-type_HTH"/>
</dbReference>
<dbReference type="EMBL" id="JABEQJ010000008">
    <property type="protein sequence ID" value="MBB2160116.1"/>
    <property type="molecule type" value="Genomic_DNA"/>
</dbReference>
<dbReference type="InterPro" id="IPR015126">
    <property type="entry name" value="Mu_I-gamma"/>
</dbReference>
<dbReference type="InterPro" id="IPR009004">
    <property type="entry name" value="Transposase_Mu_C"/>
</dbReference>
<dbReference type="SUPFAM" id="SSF46689">
    <property type="entry name" value="Homeodomain-like"/>
    <property type="match status" value="2"/>
</dbReference>
<dbReference type="InterPro" id="IPR004189">
    <property type="entry name" value="Phage_Mu_transposase"/>
</dbReference>
<dbReference type="SUPFAM" id="SSF53098">
    <property type="entry name" value="Ribonuclease H-like"/>
    <property type="match status" value="1"/>
</dbReference>
<protein>
    <submittedName>
        <fullName evidence="5">Transposase</fullName>
    </submittedName>
</protein>
<dbReference type="PROSITE" id="PS50994">
    <property type="entry name" value="INTEGRASE"/>
    <property type="match status" value="1"/>
</dbReference>
<feature type="region of interest" description="Disordered" evidence="2">
    <location>
        <begin position="36"/>
        <end position="58"/>
    </location>
</feature>
<dbReference type="RefSeq" id="WP_182996977.1">
    <property type="nucleotide sequence ID" value="NZ_JABEQJ010000008.1"/>
</dbReference>
<dbReference type="InterPro" id="IPR012337">
    <property type="entry name" value="RNaseH-like_sf"/>
</dbReference>
<dbReference type="AlphaFoldDB" id="A0A7W4IC22"/>
<evidence type="ECO:0000259" key="3">
    <source>
        <dbReference type="PROSITE" id="PS50994"/>
    </source>
</evidence>